<protein>
    <submittedName>
        <fullName evidence="2">Uncharacterized protein</fullName>
    </submittedName>
</protein>
<sequence length="46" mass="4848">MSDLKLPGEEKKKKETSLGRVAIWVVVGCVGAYTLISGIMGIIAKG</sequence>
<evidence type="ECO:0000313" key="2">
    <source>
        <dbReference type="EMBL" id="GGB10703.1"/>
    </source>
</evidence>
<proteinExistence type="predicted"/>
<organism evidence="2 3">
    <name type="scientific">Conyzicola nivalis</name>
    <dbReference type="NCBI Taxonomy" id="1477021"/>
    <lineage>
        <taxon>Bacteria</taxon>
        <taxon>Bacillati</taxon>
        <taxon>Actinomycetota</taxon>
        <taxon>Actinomycetes</taxon>
        <taxon>Micrococcales</taxon>
        <taxon>Microbacteriaceae</taxon>
        <taxon>Conyzicola</taxon>
    </lineage>
</organism>
<gene>
    <name evidence="2" type="ORF">GCM10010979_26610</name>
</gene>
<evidence type="ECO:0000313" key="3">
    <source>
        <dbReference type="Proteomes" id="UP000606922"/>
    </source>
</evidence>
<keyword evidence="1" id="KW-0812">Transmembrane</keyword>
<evidence type="ECO:0000256" key="1">
    <source>
        <dbReference type="SAM" id="Phobius"/>
    </source>
</evidence>
<accession>A0A916SQ34</accession>
<dbReference type="Proteomes" id="UP000606922">
    <property type="component" value="Unassembled WGS sequence"/>
</dbReference>
<dbReference type="RefSeq" id="WP_188511050.1">
    <property type="nucleotide sequence ID" value="NZ_BMGB01000001.1"/>
</dbReference>
<reference evidence="2" key="2">
    <citation type="submission" date="2020-09" db="EMBL/GenBank/DDBJ databases">
        <authorList>
            <person name="Sun Q."/>
            <person name="Zhou Y."/>
        </authorList>
    </citation>
    <scope>NUCLEOTIDE SEQUENCE</scope>
    <source>
        <strain evidence="2">CGMCC 1.12813</strain>
    </source>
</reference>
<dbReference type="EMBL" id="BMGB01000001">
    <property type="protein sequence ID" value="GGB10703.1"/>
    <property type="molecule type" value="Genomic_DNA"/>
</dbReference>
<keyword evidence="1" id="KW-1133">Transmembrane helix</keyword>
<comment type="caution">
    <text evidence="2">The sequence shown here is derived from an EMBL/GenBank/DDBJ whole genome shotgun (WGS) entry which is preliminary data.</text>
</comment>
<dbReference type="AlphaFoldDB" id="A0A916SQ34"/>
<feature type="transmembrane region" description="Helical" evidence="1">
    <location>
        <begin position="21"/>
        <end position="44"/>
    </location>
</feature>
<reference evidence="2" key="1">
    <citation type="journal article" date="2014" name="Int. J. Syst. Evol. Microbiol.">
        <title>Complete genome sequence of Corynebacterium casei LMG S-19264T (=DSM 44701T), isolated from a smear-ripened cheese.</title>
        <authorList>
            <consortium name="US DOE Joint Genome Institute (JGI-PGF)"/>
            <person name="Walter F."/>
            <person name="Albersmeier A."/>
            <person name="Kalinowski J."/>
            <person name="Ruckert C."/>
        </authorList>
    </citation>
    <scope>NUCLEOTIDE SEQUENCE</scope>
    <source>
        <strain evidence="2">CGMCC 1.12813</strain>
    </source>
</reference>
<keyword evidence="1" id="KW-0472">Membrane</keyword>
<keyword evidence="3" id="KW-1185">Reference proteome</keyword>
<name>A0A916SQ34_9MICO</name>